<proteinExistence type="predicted"/>
<comment type="caution">
    <text evidence="1">The sequence shown here is derived from an EMBL/GenBank/DDBJ whole genome shotgun (WGS) entry which is preliminary data.</text>
</comment>
<accession>A0A560KV83</accession>
<dbReference type="EMBL" id="VITY01000033">
    <property type="protein sequence ID" value="TWB85994.1"/>
    <property type="molecule type" value="Genomic_DNA"/>
</dbReference>
<keyword evidence="2" id="KW-1185">Reference proteome</keyword>
<evidence type="ECO:0008006" key="3">
    <source>
        <dbReference type="Google" id="ProtNLM"/>
    </source>
</evidence>
<evidence type="ECO:0000313" key="2">
    <source>
        <dbReference type="Proteomes" id="UP000321304"/>
    </source>
</evidence>
<dbReference type="Proteomes" id="UP000321304">
    <property type="component" value="Unassembled WGS sequence"/>
</dbReference>
<evidence type="ECO:0000313" key="1">
    <source>
        <dbReference type="EMBL" id="TWB85994.1"/>
    </source>
</evidence>
<reference evidence="1 2" key="1">
    <citation type="submission" date="2019-06" db="EMBL/GenBank/DDBJ databases">
        <title>Genomic Encyclopedia of Type Strains, Phase IV (KMG-V): Genome sequencing to study the core and pangenomes of soil and plant-associated prokaryotes.</title>
        <authorList>
            <person name="Whitman W."/>
        </authorList>
    </citation>
    <scope>NUCLEOTIDE SEQUENCE [LARGE SCALE GENOMIC DNA]</scope>
    <source>
        <strain evidence="1 2">BR 10355</strain>
    </source>
</reference>
<gene>
    <name evidence="1" type="ORF">FBZ93_1333</name>
</gene>
<sequence length="71" mass="7920">MADYREALIDVAKLRNAVAIAEAGREGEVRFFGEVDASAVNMRRVIVRIASRFDRVHFCYEAGPTAMAFLV</sequence>
<dbReference type="AlphaFoldDB" id="A0A560KV83"/>
<name>A0A560KV83_9BRAD</name>
<protein>
    <recommendedName>
        <fullName evidence="3">Transposase</fullName>
    </recommendedName>
</protein>
<organism evidence="1 2">
    <name type="scientific">Bradyrhizobium macuxiense</name>
    <dbReference type="NCBI Taxonomy" id="1755647"/>
    <lineage>
        <taxon>Bacteria</taxon>
        <taxon>Pseudomonadati</taxon>
        <taxon>Pseudomonadota</taxon>
        <taxon>Alphaproteobacteria</taxon>
        <taxon>Hyphomicrobiales</taxon>
        <taxon>Nitrobacteraceae</taxon>
        <taxon>Bradyrhizobium</taxon>
    </lineage>
</organism>